<evidence type="ECO:0000313" key="3">
    <source>
        <dbReference type="EMBL" id="TCT12986.1"/>
    </source>
</evidence>
<name>A0A4R3MI80_9FIRM</name>
<gene>
    <name evidence="3" type="ORF">EDC18_11060</name>
</gene>
<comment type="caution">
    <text evidence="3">The sequence shown here is derived from an EMBL/GenBank/DDBJ whole genome shotgun (WGS) entry which is preliminary data.</text>
</comment>
<feature type="domain" description="Thioredoxin-like fold" evidence="2">
    <location>
        <begin position="11"/>
        <end position="81"/>
    </location>
</feature>
<dbReference type="OrthoDB" id="5348456at2"/>
<dbReference type="InterPro" id="IPR036249">
    <property type="entry name" value="Thioredoxin-like_sf"/>
</dbReference>
<evidence type="ECO:0000313" key="4">
    <source>
        <dbReference type="Proteomes" id="UP000294902"/>
    </source>
</evidence>
<dbReference type="SUPFAM" id="SSF52833">
    <property type="entry name" value="Thioredoxin-like"/>
    <property type="match status" value="1"/>
</dbReference>
<dbReference type="EMBL" id="SMAL01000010">
    <property type="protein sequence ID" value="TCT12986.1"/>
    <property type="molecule type" value="Genomic_DNA"/>
</dbReference>
<accession>A0A4R3MI80</accession>
<dbReference type="PROSITE" id="PS51354">
    <property type="entry name" value="GLUTAREDOXIN_2"/>
    <property type="match status" value="1"/>
</dbReference>
<dbReference type="Gene3D" id="3.40.30.10">
    <property type="entry name" value="Glutaredoxin"/>
    <property type="match status" value="1"/>
</dbReference>
<organism evidence="3 4">
    <name type="scientific">Natranaerovirga pectinivora</name>
    <dbReference type="NCBI Taxonomy" id="682400"/>
    <lineage>
        <taxon>Bacteria</taxon>
        <taxon>Bacillati</taxon>
        <taxon>Bacillota</taxon>
        <taxon>Clostridia</taxon>
        <taxon>Lachnospirales</taxon>
        <taxon>Natranaerovirgaceae</taxon>
        <taxon>Natranaerovirga</taxon>
    </lineage>
</organism>
<proteinExistence type="predicted"/>
<evidence type="ECO:0000259" key="2">
    <source>
        <dbReference type="Pfam" id="PF13192"/>
    </source>
</evidence>
<protein>
    <submittedName>
        <fullName evidence="3">Thioredoxin-like protein</fullName>
    </submittedName>
</protein>
<keyword evidence="4" id="KW-1185">Reference proteome</keyword>
<keyword evidence="1" id="KW-0175">Coiled coil</keyword>
<dbReference type="InterPro" id="IPR012336">
    <property type="entry name" value="Thioredoxin-like_fold"/>
</dbReference>
<dbReference type="Proteomes" id="UP000294902">
    <property type="component" value="Unassembled WGS sequence"/>
</dbReference>
<dbReference type="AlphaFoldDB" id="A0A4R3MI80"/>
<dbReference type="RefSeq" id="WP_132253586.1">
    <property type="nucleotide sequence ID" value="NZ_SMAL01000010.1"/>
</dbReference>
<reference evidence="3 4" key="1">
    <citation type="submission" date="2019-03" db="EMBL/GenBank/DDBJ databases">
        <title>Genomic Encyclopedia of Type Strains, Phase IV (KMG-IV): sequencing the most valuable type-strain genomes for metagenomic binning, comparative biology and taxonomic classification.</title>
        <authorList>
            <person name="Goeker M."/>
        </authorList>
    </citation>
    <scope>NUCLEOTIDE SEQUENCE [LARGE SCALE GENOMIC DNA]</scope>
    <source>
        <strain evidence="3 4">DSM 24629</strain>
    </source>
</reference>
<dbReference type="Pfam" id="PF13192">
    <property type="entry name" value="Thioredoxin_3"/>
    <property type="match status" value="1"/>
</dbReference>
<feature type="coiled-coil region" evidence="1">
    <location>
        <begin position="18"/>
        <end position="45"/>
    </location>
</feature>
<sequence length="87" mass="10306">MKPILMFKLEACPYCKEALQWMEQVKKTKKEYEQLEITIIDEKLQPDVANDYDYYYVPTYYVDDIKVHEGVATKEIITKVFDSALSD</sequence>
<evidence type="ECO:0000256" key="1">
    <source>
        <dbReference type="SAM" id="Coils"/>
    </source>
</evidence>